<reference evidence="2 3" key="1">
    <citation type="submission" date="2020-02" db="EMBL/GenBank/DDBJ databases">
        <authorList>
            <person name="Li X.-J."/>
            <person name="Feng X.-M."/>
        </authorList>
    </citation>
    <scope>NUCLEOTIDE SEQUENCE [LARGE SCALE GENOMIC DNA]</scope>
    <source>
        <strain evidence="2 3">CGMCC 4.7225</strain>
    </source>
</reference>
<dbReference type="AlphaFoldDB" id="A0A6N9YRW7"/>
<dbReference type="NCBIfam" id="TIGR01550">
    <property type="entry name" value="DOC_P1"/>
    <property type="match status" value="1"/>
</dbReference>
<proteinExistence type="predicted"/>
<dbReference type="Pfam" id="PF02661">
    <property type="entry name" value="Fic"/>
    <property type="match status" value="1"/>
</dbReference>
<organism evidence="2 3">
    <name type="scientific">Phytoactinopolyspora alkaliphila</name>
    <dbReference type="NCBI Taxonomy" id="1783498"/>
    <lineage>
        <taxon>Bacteria</taxon>
        <taxon>Bacillati</taxon>
        <taxon>Actinomycetota</taxon>
        <taxon>Actinomycetes</taxon>
        <taxon>Jiangellales</taxon>
        <taxon>Jiangellaceae</taxon>
        <taxon>Phytoactinopolyspora</taxon>
    </lineage>
</organism>
<dbReference type="PANTHER" id="PTHR39426">
    <property type="entry name" value="HOMOLOGY TO DEATH-ON-CURING PROTEIN OF PHAGE P1"/>
    <property type="match status" value="1"/>
</dbReference>
<dbReference type="InterPro" id="IPR053737">
    <property type="entry name" value="Type_II_TA_Toxin"/>
</dbReference>
<gene>
    <name evidence="2" type="ORF">G1H11_20515</name>
</gene>
<evidence type="ECO:0000259" key="1">
    <source>
        <dbReference type="PROSITE" id="PS51459"/>
    </source>
</evidence>
<comment type="caution">
    <text evidence="2">The sequence shown here is derived from an EMBL/GenBank/DDBJ whole genome shotgun (WGS) entry which is preliminary data.</text>
</comment>
<feature type="domain" description="Fido" evidence="1">
    <location>
        <begin position="1"/>
        <end position="109"/>
    </location>
</feature>
<name>A0A6N9YRW7_9ACTN</name>
<evidence type="ECO:0000313" key="3">
    <source>
        <dbReference type="Proteomes" id="UP000469185"/>
    </source>
</evidence>
<dbReference type="GO" id="GO:0016301">
    <property type="term" value="F:kinase activity"/>
    <property type="evidence" value="ECO:0007669"/>
    <property type="project" value="InterPro"/>
</dbReference>
<dbReference type="InterPro" id="IPR006440">
    <property type="entry name" value="Doc"/>
</dbReference>
<dbReference type="PROSITE" id="PS51459">
    <property type="entry name" value="FIDO"/>
    <property type="match status" value="1"/>
</dbReference>
<dbReference type="InterPro" id="IPR003812">
    <property type="entry name" value="Fido"/>
</dbReference>
<dbReference type="EMBL" id="JAAGOB010000013">
    <property type="protein sequence ID" value="NED97687.1"/>
    <property type="molecule type" value="Genomic_DNA"/>
</dbReference>
<keyword evidence="3" id="KW-1185">Reference proteome</keyword>
<evidence type="ECO:0000313" key="2">
    <source>
        <dbReference type="EMBL" id="NED97687.1"/>
    </source>
</evidence>
<dbReference type="PANTHER" id="PTHR39426:SF1">
    <property type="entry name" value="HOMOLOGY TO DEATH-ON-CURING PROTEIN OF PHAGE P1"/>
    <property type="match status" value="1"/>
</dbReference>
<sequence length="125" mass="13630">MAINRRFTGLAVRDIGLLASALGRPQASAFGRDAYPDLWSKAAALVHSVIRNYPFMEANKRTSTVLALNLLRVNGTDVDDVDTEAMLSIAVAVANSDIDVDKIAVALRVAVERVEPFDPRWHLLA</sequence>
<dbReference type="Gene3D" id="1.20.120.1870">
    <property type="entry name" value="Fic/DOC protein, Fido domain"/>
    <property type="match status" value="1"/>
</dbReference>
<dbReference type="Proteomes" id="UP000469185">
    <property type="component" value="Unassembled WGS sequence"/>
</dbReference>
<protein>
    <submittedName>
        <fullName evidence="2">Type II toxin-antitoxin system death-on-curing family toxin</fullName>
    </submittedName>
</protein>
<accession>A0A6N9YRW7</accession>